<gene>
    <name evidence="1" type="ORF">SAMN04488135_104391</name>
</gene>
<name>A0A1M5VHV9_9BURK</name>
<dbReference type="InterPro" id="IPR011204">
    <property type="entry name" value="Virulence_RhuM-like"/>
</dbReference>
<dbReference type="STRING" id="658167.SAMN04488135_104391"/>
<dbReference type="PANTHER" id="PTHR35810">
    <property type="entry name" value="CYTOPLASMIC PROTEIN-RELATED"/>
    <property type="match status" value="1"/>
</dbReference>
<protein>
    <submittedName>
        <fullName evidence="1">Virulence protein RhuM family protein</fullName>
    </submittedName>
</protein>
<dbReference type="RefSeq" id="WP_073103041.1">
    <property type="nucleotide sequence ID" value="NZ_FQXE01000004.1"/>
</dbReference>
<sequence>MNGKKLVRNSTAEFLIFTVQAGEQSIEANYEDEALWLSQKLTAELFGVDVRTIDEHLKNIFTNHEQTAEATIRKIRIVQQEGAREESRVVDFYNLDAIISVGYRVNPVHATRFRQWATGILREFAIKDYVLDRQRIENVSAWPATGRR</sequence>
<dbReference type="PANTHER" id="PTHR35810:SF1">
    <property type="entry name" value="CYTOPLASMIC PROTEIN"/>
    <property type="match status" value="1"/>
</dbReference>
<reference evidence="1 2" key="1">
    <citation type="submission" date="2016-11" db="EMBL/GenBank/DDBJ databases">
        <authorList>
            <person name="Jaros S."/>
            <person name="Januszkiewicz K."/>
            <person name="Wedrychowicz H."/>
        </authorList>
    </citation>
    <scope>NUCLEOTIDE SEQUENCE [LARGE SCALE GENOMIC DNA]</scope>
    <source>
        <strain evidence="1 2">CGMCC 1.10190</strain>
    </source>
</reference>
<dbReference type="OrthoDB" id="9802752at2"/>
<keyword evidence="2" id="KW-1185">Reference proteome</keyword>
<evidence type="ECO:0000313" key="2">
    <source>
        <dbReference type="Proteomes" id="UP000184226"/>
    </source>
</evidence>
<dbReference type="EMBL" id="FQXE01000004">
    <property type="protein sequence ID" value="SHH74849.1"/>
    <property type="molecule type" value="Genomic_DNA"/>
</dbReference>
<evidence type="ECO:0000313" key="1">
    <source>
        <dbReference type="EMBL" id="SHH74849.1"/>
    </source>
</evidence>
<proteinExistence type="predicted"/>
<dbReference type="Pfam" id="PF13310">
    <property type="entry name" value="Virulence_RhuM"/>
    <property type="match status" value="1"/>
</dbReference>
<dbReference type="AlphaFoldDB" id="A0A1M5VHV9"/>
<organism evidence="1 2">
    <name type="scientific">Pollutimonas bauzanensis</name>
    <dbReference type="NCBI Taxonomy" id="658167"/>
    <lineage>
        <taxon>Bacteria</taxon>
        <taxon>Pseudomonadati</taxon>
        <taxon>Pseudomonadota</taxon>
        <taxon>Betaproteobacteria</taxon>
        <taxon>Burkholderiales</taxon>
        <taxon>Alcaligenaceae</taxon>
        <taxon>Pollutimonas</taxon>
    </lineage>
</organism>
<dbReference type="Proteomes" id="UP000184226">
    <property type="component" value="Unassembled WGS sequence"/>
</dbReference>
<accession>A0A1M5VHV9</accession>